<dbReference type="SUPFAM" id="SSF51735">
    <property type="entry name" value="NAD(P)-binding Rossmann-fold domains"/>
    <property type="match status" value="1"/>
</dbReference>
<feature type="domain" description="NmrA-like" evidence="4">
    <location>
        <begin position="5"/>
        <end position="255"/>
    </location>
</feature>
<dbReference type="GO" id="GO:0016491">
    <property type="term" value="F:oxidoreductase activity"/>
    <property type="evidence" value="ECO:0007669"/>
    <property type="project" value="UniProtKB-KW"/>
</dbReference>
<dbReference type="VEuPathDB" id="FungiDB:SAPIO_CDS10537"/>
<proteinExistence type="inferred from homology"/>
<keyword evidence="2" id="KW-0521">NADP</keyword>
<protein>
    <submittedName>
        <fullName evidence="5">Putative isoflavone reductase family protein</fullName>
    </submittedName>
</protein>
<dbReference type="OrthoDB" id="419598at2759"/>
<reference evidence="5 6" key="1">
    <citation type="journal article" date="2014" name="Genome Announc.">
        <title>Draft genome sequence of the pathogenic fungus Scedosporium apiospermum.</title>
        <authorList>
            <person name="Vandeputte P."/>
            <person name="Ghamrawi S."/>
            <person name="Rechenmann M."/>
            <person name="Iltis A."/>
            <person name="Giraud S."/>
            <person name="Fleury M."/>
            <person name="Thornton C."/>
            <person name="Delhaes L."/>
            <person name="Meyer W."/>
            <person name="Papon N."/>
            <person name="Bouchara J.P."/>
        </authorList>
    </citation>
    <scope>NUCLEOTIDE SEQUENCE [LARGE SCALE GENOMIC DNA]</scope>
    <source>
        <strain evidence="5 6">IHEM 14462</strain>
    </source>
</reference>
<dbReference type="Gene3D" id="3.90.25.10">
    <property type="entry name" value="UDP-galactose 4-epimerase, domain 1"/>
    <property type="match status" value="1"/>
</dbReference>
<keyword evidence="6" id="KW-1185">Reference proteome</keyword>
<organism evidence="5 6">
    <name type="scientific">Pseudallescheria apiosperma</name>
    <name type="common">Scedosporium apiospermum</name>
    <dbReference type="NCBI Taxonomy" id="563466"/>
    <lineage>
        <taxon>Eukaryota</taxon>
        <taxon>Fungi</taxon>
        <taxon>Dikarya</taxon>
        <taxon>Ascomycota</taxon>
        <taxon>Pezizomycotina</taxon>
        <taxon>Sordariomycetes</taxon>
        <taxon>Hypocreomycetidae</taxon>
        <taxon>Microascales</taxon>
        <taxon>Microascaceae</taxon>
        <taxon>Scedosporium</taxon>
    </lineage>
</organism>
<gene>
    <name evidence="5" type="ORF">SAPIO_CDS10537</name>
</gene>
<evidence type="ECO:0000259" key="4">
    <source>
        <dbReference type="Pfam" id="PF05368"/>
    </source>
</evidence>
<accession>A0A084FVM6</accession>
<sequence length="324" mass="35552">MSTLKVAIVGATGHTGASVVDGLLASETHFPKEITALSRESSINNAANQSLRERGVHVVPVDLTGPQQSLVDILTGIDIVISCIVAFSLQQQIPLAEAAKKAGVKRFVPCNFGTPAPRGIMWLDDQKYEVLDAIQRIYLPYTVIDVGWWSEQITPALPSGKTNHALLQNEGSRVIPGDGNVPVAFTSLPDIGIYVAKIIADPRTLNKKVLACTDVLTMNQAYDIMDELSGEKTVRQYRTAEALEGILDEVQESLSRNPEDRNAFIAKVVNEYYYSWGVRGDNQPKSAEYLGYLNFKELYPEVSGRTLKTVFTDILQGKSPGIHY</sequence>
<dbReference type="InterPro" id="IPR036291">
    <property type="entry name" value="NAD(P)-bd_dom_sf"/>
</dbReference>
<dbReference type="CDD" id="cd05259">
    <property type="entry name" value="PCBER_SDR_a"/>
    <property type="match status" value="1"/>
</dbReference>
<dbReference type="InterPro" id="IPR051609">
    <property type="entry name" value="NmrA/Isoflavone_reductase-like"/>
</dbReference>
<evidence type="ECO:0000256" key="1">
    <source>
        <dbReference type="ARBA" id="ARBA00005725"/>
    </source>
</evidence>
<evidence type="ECO:0000256" key="3">
    <source>
        <dbReference type="ARBA" id="ARBA00023002"/>
    </source>
</evidence>
<dbReference type="HOGENOM" id="CLU_044876_6_0_1"/>
<dbReference type="InterPro" id="IPR008030">
    <property type="entry name" value="NmrA-like"/>
</dbReference>
<dbReference type="OMA" id="AIRHSIF"/>
<dbReference type="GeneID" id="27719743"/>
<evidence type="ECO:0000313" key="5">
    <source>
        <dbReference type="EMBL" id="KEZ39138.1"/>
    </source>
</evidence>
<evidence type="ECO:0000313" key="6">
    <source>
        <dbReference type="Proteomes" id="UP000028545"/>
    </source>
</evidence>
<dbReference type="EMBL" id="JOWA01000165">
    <property type="protein sequence ID" value="KEZ39138.1"/>
    <property type="molecule type" value="Genomic_DNA"/>
</dbReference>
<dbReference type="KEGG" id="sapo:SAPIO_CDS10537"/>
<keyword evidence="3" id="KW-0560">Oxidoreductase</keyword>
<dbReference type="AlphaFoldDB" id="A0A084FVM6"/>
<comment type="similarity">
    <text evidence="1">Belongs to the NmrA-type oxidoreductase family. Isoflavone reductase subfamily.</text>
</comment>
<dbReference type="Gene3D" id="3.40.50.720">
    <property type="entry name" value="NAD(P)-binding Rossmann-like Domain"/>
    <property type="match status" value="1"/>
</dbReference>
<dbReference type="PANTHER" id="PTHR47706:SF4">
    <property type="entry name" value="NMRA-LIKE DOMAIN-CONTAINING PROTEIN"/>
    <property type="match status" value="1"/>
</dbReference>
<evidence type="ECO:0000256" key="2">
    <source>
        <dbReference type="ARBA" id="ARBA00022857"/>
    </source>
</evidence>
<dbReference type="Proteomes" id="UP000028545">
    <property type="component" value="Unassembled WGS sequence"/>
</dbReference>
<dbReference type="InterPro" id="IPR045312">
    <property type="entry name" value="PCBER-like"/>
</dbReference>
<comment type="caution">
    <text evidence="5">The sequence shown here is derived from an EMBL/GenBank/DDBJ whole genome shotgun (WGS) entry which is preliminary data.</text>
</comment>
<dbReference type="Pfam" id="PF05368">
    <property type="entry name" value="NmrA"/>
    <property type="match status" value="1"/>
</dbReference>
<dbReference type="RefSeq" id="XP_016638937.1">
    <property type="nucleotide sequence ID" value="XM_016784112.1"/>
</dbReference>
<name>A0A084FVM6_PSEDA</name>
<dbReference type="PANTHER" id="PTHR47706">
    <property type="entry name" value="NMRA-LIKE FAMILY PROTEIN"/>
    <property type="match status" value="1"/>
</dbReference>